<keyword evidence="4" id="KW-1185">Reference proteome</keyword>
<dbReference type="InterPro" id="IPR011333">
    <property type="entry name" value="SKP1/BTB/POZ_sf"/>
</dbReference>
<evidence type="ECO:0000259" key="2">
    <source>
        <dbReference type="PROSITE" id="PS50097"/>
    </source>
</evidence>
<evidence type="ECO:0000313" key="4">
    <source>
        <dbReference type="Proteomes" id="UP000799424"/>
    </source>
</evidence>
<reference evidence="3" key="1">
    <citation type="journal article" date="2020" name="Stud. Mycol.">
        <title>101 Dothideomycetes genomes: a test case for predicting lifestyles and emergence of pathogens.</title>
        <authorList>
            <person name="Haridas S."/>
            <person name="Albert R."/>
            <person name="Binder M."/>
            <person name="Bloem J."/>
            <person name="Labutti K."/>
            <person name="Salamov A."/>
            <person name="Andreopoulos B."/>
            <person name="Baker S."/>
            <person name="Barry K."/>
            <person name="Bills G."/>
            <person name="Bluhm B."/>
            <person name="Cannon C."/>
            <person name="Castanera R."/>
            <person name="Culley D."/>
            <person name="Daum C."/>
            <person name="Ezra D."/>
            <person name="Gonzalez J."/>
            <person name="Henrissat B."/>
            <person name="Kuo A."/>
            <person name="Liang C."/>
            <person name="Lipzen A."/>
            <person name="Lutzoni F."/>
            <person name="Magnuson J."/>
            <person name="Mondo S."/>
            <person name="Nolan M."/>
            <person name="Ohm R."/>
            <person name="Pangilinan J."/>
            <person name="Park H.-J."/>
            <person name="Ramirez L."/>
            <person name="Alfaro M."/>
            <person name="Sun H."/>
            <person name="Tritt A."/>
            <person name="Yoshinaga Y."/>
            <person name="Zwiers L.-H."/>
            <person name="Turgeon B."/>
            <person name="Goodwin S."/>
            <person name="Spatafora J."/>
            <person name="Crous P."/>
            <person name="Grigoriev I."/>
        </authorList>
    </citation>
    <scope>NUCLEOTIDE SEQUENCE</scope>
    <source>
        <strain evidence="3">CBS 113818</strain>
    </source>
</reference>
<name>A0A6A6ZP53_9PLEO</name>
<proteinExistence type="predicted"/>
<dbReference type="Proteomes" id="UP000799424">
    <property type="component" value="Unassembled WGS sequence"/>
</dbReference>
<feature type="domain" description="BTB" evidence="2">
    <location>
        <begin position="31"/>
        <end position="119"/>
    </location>
</feature>
<dbReference type="PROSITE" id="PS50097">
    <property type="entry name" value="BTB"/>
    <property type="match status" value="1"/>
</dbReference>
<dbReference type="Gene3D" id="3.30.710.10">
    <property type="entry name" value="Potassium Channel Kv1.1, Chain A"/>
    <property type="match status" value="1"/>
</dbReference>
<evidence type="ECO:0000256" key="1">
    <source>
        <dbReference type="SAM" id="MobiDB-lite"/>
    </source>
</evidence>
<feature type="region of interest" description="Disordered" evidence="1">
    <location>
        <begin position="316"/>
        <end position="342"/>
    </location>
</feature>
<dbReference type="AlphaFoldDB" id="A0A6A6ZP53"/>
<sequence length="342" mass="38929">MQADSPFLPTTVPVPKSSSLLDNAYKSHGEPDINLYYGHQGDNIAYEMMSHTNMLVQRSSFFKKLWQENMPETPKAFSFEPSDADTDLTAAQNADAVNSVAAIEQMLEYCHTGEYTCRATLSYCMLREPVRSHKQQNIKLTDYATQQLDTLLASIMQTFIQTQTLDFIESYSPSKVVKGKSKPLEIRKFWYKNTRLSDMTILYGANGEKHFEGHRFVLCNSSEWFLNASSNPMFKTTRGPRGPLRVRIHGSYPDVAPGPNHDQRQFMLHARTFVAADKYMADDLVEHAFHRFETAVDTQAKSCNRALFNFDAEDTKQCRNNNDDDDDPTIRVSENDTNAEGL</sequence>
<dbReference type="OrthoDB" id="6359816at2759"/>
<evidence type="ECO:0000313" key="3">
    <source>
        <dbReference type="EMBL" id="KAF2822862.1"/>
    </source>
</evidence>
<dbReference type="EMBL" id="MU006233">
    <property type="protein sequence ID" value="KAF2822862.1"/>
    <property type="molecule type" value="Genomic_DNA"/>
</dbReference>
<organism evidence="3 4">
    <name type="scientific">Ophiobolus disseminans</name>
    <dbReference type="NCBI Taxonomy" id="1469910"/>
    <lineage>
        <taxon>Eukaryota</taxon>
        <taxon>Fungi</taxon>
        <taxon>Dikarya</taxon>
        <taxon>Ascomycota</taxon>
        <taxon>Pezizomycotina</taxon>
        <taxon>Dothideomycetes</taxon>
        <taxon>Pleosporomycetidae</taxon>
        <taxon>Pleosporales</taxon>
        <taxon>Pleosporineae</taxon>
        <taxon>Phaeosphaeriaceae</taxon>
        <taxon>Ophiobolus</taxon>
    </lineage>
</organism>
<accession>A0A6A6ZP53</accession>
<protein>
    <recommendedName>
        <fullName evidence="2">BTB domain-containing protein</fullName>
    </recommendedName>
</protein>
<gene>
    <name evidence="3" type="ORF">CC86DRAFT_469484</name>
</gene>
<dbReference type="InterPro" id="IPR000210">
    <property type="entry name" value="BTB/POZ_dom"/>
</dbReference>